<reference evidence="2" key="2">
    <citation type="submission" date="2020-09" db="EMBL/GenBank/DDBJ databases">
        <authorList>
            <person name="Sun Q."/>
            <person name="Zhou Y."/>
        </authorList>
    </citation>
    <scope>NUCLEOTIDE SEQUENCE</scope>
    <source>
        <strain evidence="2">CGMCC 1.15343</strain>
    </source>
</reference>
<keyword evidence="3" id="KW-1185">Reference proteome</keyword>
<dbReference type="PANTHER" id="PTHR22916:SF3">
    <property type="entry name" value="UDP-GLCNAC:BETAGAL BETA-1,3-N-ACETYLGLUCOSAMINYLTRANSFERASE-LIKE PROTEIN 1"/>
    <property type="match status" value="1"/>
</dbReference>
<accession>A0A916UFA9</accession>
<dbReference type="InterPro" id="IPR001173">
    <property type="entry name" value="Glyco_trans_2-like"/>
</dbReference>
<evidence type="ECO:0000259" key="1">
    <source>
        <dbReference type="Pfam" id="PF00535"/>
    </source>
</evidence>
<comment type="caution">
    <text evidence="2">The sequence shown here is derived from an EMBL/GenBank/DDBJ whole genome shotgun (WGS) entry which is preliminary data.</text>
</comment>
<dbReference type="InterPro" id="IPR029044">
    <property type="entry name" value="Nucleotide-diphossugar_trans"/>
</dbReference>
<keyword evidence="2" id="KW-0808">Transferase</keyword>
<dbReference type="AlphaFoldDB" id="A0A916UFA9"/>
<organism evidence="2 3">
    <name type="scientific">Pedobacter quisquiliarum</name>
    <dbReference type="NCBI Taxonomy" id="1834438"/>
    <lineage>
        <taxon>Bacteria</taxon>
        <taxon>Pseudomonadati</taxon>
        <taxon>Bacteroidota</taxon>
        <taxon>Sphingobacteriia</taxon>
        <taxon>Sphingobacteriales</taxon>
        <taxon>Sphingobacteriaceae</taxon>
        <taxon>Pedobacter</taxon>
    </lineage>
</organism>
<evidence type="ECO:0000313" key="2">
    <source>
        <dbReference type="EMBL" id="GGC69858.1"/>
    </source>
</evidence>
<reference evidence="2" key="1">
    <citation type="journal article" date="2014" name="Int. J. Syst. Evol. Microbiol.">
        <title>Complete genome sequence of Corynebacterium casei LMG S-19264T (=DSM 44701T), isolated from a smear-ripened cheese.</title>
        <authorList>
            <consortium name="US DOE Joint Genome Institute (JGI-PGF)"/>
            <person name="Walter F."/>
            <person name="Albersmeier A."/>
            <person name="Kalinowski J."/>
            <person name="Ruckert C."/>
        </authorList>
    </citation>
    <scope>NUCLEOTIDE SEQUENCE</scope>
    <source>
        <strain evidence="2">CGMCC 1.15343</strain>
    </source>
</reference>
<evidence type="ECO:0000313" key="3">
    <source>
        <dbReference type="Proteomes" id="UP000651668"/>
    </source>
</evidence>
<dbReference type="PANTHER" id="PTHR22916">
    <property type="entry name" value="GLYCOSYLTRANSFERASE"/>
    <property type="match status" value="1"/>
</dbReference>
<dbReference type="GO" id="GO:0016758">
    <property type="term" value="F:hexosyltransferase activity"/>
    <property type="evidence" value="ECO:0007669"/>
    <property type="project" value="UniProtKB-ARBA"/>
</dbReference>
<name>A0A916UFA9_9SPHI</name>
<proteinExistence type="predicted"/>
<protein>
    <submittedName>
        <fullName evidence="2">Glycosyl transferase</fullName>
    </submittedName>
</protein>
<dbReference type="SUPFAM" id="SSF53448">
    <property type="entry name" value="Nucleotide-diphospho-sugar transferases"/>
    <property type="match status" value="1"/>
</dbReference>
<feature type="domain" description="Glycosyltransferase 2-like" evidence="1">
    <location>
        <begin position="4"/>
        <end position="139"/>
    </location>
</feature>
<dbReference type="Pfam" id="PF00535">
    <property type="entry name" value="Glycos_transf_2"/>
    <property type="match status" value="1"/>
</dbReference>
<dbReference type="Gene3D" id="3.90.550.10">
    <property type="entry name" value="Spore Coat Polysaccharide Biosynthesis Protein SpsA, Chain A"/>
    <property type="match status" value="1"/>
</dbReference>
<dbReference type="EMBL" id="BMIL01000008">
    <property type="protein sequence ID" value="GGC69858.1"/>
    <property type="molecule type" value="Genomic_DNA"/>
</dbReference>
<dbReference type="RefSeq" id="WP_188627165.1">
    <property type="nucleotide sequence ID" value="NZ_BMIL01000008.1"/>
</dbReference>
<gene>
    <name evidence="2" type="ORF">GCM10011387_24110</name>
</gene>
<dbReference type="CDD" id="cd06433">
    <property type="entry name" value="GT_2_WfgS_like"/>
    <property type="match status" value="1"/>
</dbReference>
<sequence length="247" mass="28114">MKVSLITVVFNCEDYIEQCIQSVLAQDYGELEYIVIDGKSSDGTASIINRYTDRLSYYVSEPDSGMYDALNKGIAVATGELIGIVNADDYLVDTDVISAVADFLLQRNADAVYGNLNYVQRTKETVIKRSWRSNPPRRKDLRLGWMPAHPALFIKRSCFQRYGLYSLKLGTAADYELILRFFYKHHMHAVFLNKLIVHMRMGGMSNRNLRSLLNACANDYRAMVHNQLPAPVLALLCKKLRKLGQFI</sequence>
<dbReference type="Proteomes" id="UP000651668">
    <property type="component" value="Unassembled WGS sequence"/>
</dbReference>